<keyword evidence="8" id="KW-0137">Centromere</keyword>
<evidence type="ECO:0000259" key="11">
    <source>
        <dbReference type="Pfam" id="PF07557"/>
    </source>
</evidence>
<evidence type="ECO:0000256" key="3">
    <source>
        <dbReference type="ARBA" id="ARBA00022454"/>
    </source>
</evidence>
<feature type="non-terminal residue" evidence="12">
    <location>
        <position position="579"/>
    </location>
</feature>
<feature type="non-terminal residue" evidence="12">
    <location>
        <position position="1"/>
    </location>
</feature>
<keyword evidence="13" id="KW-1185">Reference proteome</keyword>
<dbReference type="InterPro" id="IPR011515">
    <property type="entry name" value="Shugoshin_C"/>
</dbReference>
<sequence length="579" mass="65284">MAESSRKSFKDSLSDIKQRMREKRTQKWLRLGKTTQFSTVKAKRANNTSNKLKVIQANNRDLALSLQEHKLKLREAEATILQLRKEYHILKAQMFDLQRNHRFQQEQGHVENRLSALNEIISKVSQNLLDSVTLLGPAKNLCSIDVVKPLKCVLEDGPVLPSGMEAGGDRNSLSKICVESESDISFTKIIPSEGQPSDFHLNNTEPELENVSSSVKFGFGSVLPKSVSTRRHFSTMRNHDVICTGVLDHLEAPDSVKELSEQDEIRLEESLEKCATENINAAVPLLNESKVDSGLALKQKTSETAQFKLKRNSDLKQPECKSRENPQRRKEKHQKGKLEWPLTSQQRPGKLGKEASKEKQNFLGGISDAYDFHLEESVHLTPFRQNKVNNSDTEVEDEEDSAETNTIESSSTAGDSDDSLYEPYKSKSKKRRSLVDESPMSPIHPRPRSKRCLAQREQKLCHEEETENKSSDKSIKQPSEPSRGHLCDVTNTAAVLPSTGDAEIVPEGEGPQSPKRKRRSCSVTVNYKEPSIVGKLRRGDPFTDTKFLCSPIFKLKKDAKRHSRKKDSMKISNEKLVSC</sequence>
<dbReference type="Pfam" id="PF07557">
    <property type="entry name" value="Shugoshin_C"/>
    <property type="match status" value="1"/>
</dbReference>
<dbReference type="InterPro" id="IPR038889">
    <property type="entry name" value="Shugoshin1/2"/>
</dbReference>
<dbReference type="GO" id="GO:0045132">
    <property type="term" value="P:meiotic chromosome segregation"/>
    <property type="evidence" value="ECO:0007669"/>
    <property type="project" value="InterPro"/>
</dbReference>
<gene>
    <name evidence="12" type="primary">Sgo1_0</name>
    <name evidence="12" type="ORF">AGEPHO_R06023</name>
</gene>
<dbReference type="Proteomes" id="UP000521525">
    <property type="component" value="Unassembled WGS sequence"/>
</dbReference>
<evidence type="ECO:0000256" key="9">
    <source>
        <dbReference type="SAM" id="Coils"/>
    </source>
</evidence>
<protein>
    <submittedName>
        <fullName evidence="12">SGO1 protein</fullName>
    </submittedName>
</protein>
<dbReference type="PANTHER" id="PTHR21577:SF3">
    <property type="entry name" value="SHUGOSHIN 1-RELATED"/>
    <property type="match status" value="1"/>
</dbReference>
<evidence type="ECO:0000256" key="1">
    <source>
        <dbReference type="ARBA" id="ARBA00004584"/>
    </source>
</evidence>
<feature type="region of interest" description="Disordered" evidence="10">
    <location>
        <begin position="307"/>
        <end position="357"/>
    </location>
</feature>
<evidence type="ECO:0000256" key="6">
    <source>
        <dbReference type="ARBA" id="ARBA00023054"/>
    </source>
</evidence>
<feature type="compositionally biased region" description="Basic and acidic residues" evidence="10">
    <location>
        <begin position="454"/>
        <end position="475"/>
    </location>
</feature>
<keyword evidence="4" id="KW-0132">Cell division</keyword>
<keyword evidence="6 9" id="KW-0175">Coiled coil</keyword>
<evidence type="ECO:0000256" key="10">
    <source>
        <dbReference type="SAM" id="MobiDB-lite"/>
    </source>
</evidence>
<comment type="subcellular location">
    <subcellularLocation>
        <location evidence="1">Chromosome</location>
        <location evidence="1">Centromere</location>
    </subcellularLocation>
</comment>
<keyword evidence="5" id="KW-0159">Chromosome partition</keyword>
<feature type="region of interest" description="Disordered" evidence="10">
    <location>
        <begin position="383"/>
        <end position="521"/>
    </location>
</feature>
<comment type="similarity">
    <text evidence="2">Belongs to the shugoshin family.</text>
</comment>
<feature type="compositionally biased region" description="Polar residues" evidence="10">
    <location>
        <begin position="403"/>
        <end position="414"/>
    </location>
</feature>
<dbReference type="Gene3D" id="1.20.5.730">
    <property type="entry name" value="Single helix bin"/>
    <property type="match status" value="1"/>
</dbReference>
<evidence type="ECO:0000256" key="5">
    <source>
        <dbReference type="ARBA" id="ARBA00022829"/>
    </source>
</evidence>
<feature type="domain" description="Shugoshin C-terminal" evidence="11">
    <location>
        <begin position="516"/>
        <end position="538"/>
    </location>
</feature>
<accession>A0A7K7JKL2</accession>
<dbReference type="GO" id="GO:0051301">
    <property type="term" value="P:cell division"/>
    <property type="evidence" value="ECO:0007669"/>
    <property type="project" value="UniProtKB-KW"/>
</dbReference>
<dbReference type="GO" id="GO:0005634">
    <property type="term" value="C:nucleus"/>
    <property type="evidence" value="ECO:0007669"/>
    <property type="project" value="InterPro"/>
</dbReference>
<proteinExistence type="inferred from homology"/>
<feature type="coiled-coil region" evidence="9">
    <location>
        <begin position="59"/>
        <end position="100"/>
    </location>
</feature>
<evidence type="ECO:0000256" key="8">
    <source>
        <dbReference type="ARBA" id="ARBA00023328"/>
    </source>
</evidence>
<feature type="compositionally biased region" description="Basic and acidic residues" evidence="10">
    <location>
        <begin position="311"/>
        <end position="328"/>
    </location>
</feature>
<comment type="caution">
    <text evidence="12">The sequence shown here is derived from an EMBL/GenBank/DDBJ whole genome shotgun (WGS) entry which is preliminary data.</text>
</comment>
<reference evidence="12 13" key="1">
    <citation type="submission" date="2019-09" db="EMBL/GenBank/DDBJ databases">
        <title>Bird 10,000 Genomes (B10K) Project - Family phase.</title>
        <authorList>
            <person name="Zhang G."/>
        </authorList>
    </citation>
    <scope>NUCLEOTIDE SEQUENCE [LARGE SCALE GENOMIC DNA]</scope>
    <source>
        <strain evidence="12">OUT-0050</strain>
        <tissue evidence="12">Muscle</tissue>
    </source>
</reference>
<feature type="compositionally biased region" description="Acidic residues" evidence="10">
    <location>
        <begin position="393"/>
        <end position="402"/>
    </location>
</feature>
<dbReference type="AlphaFoldDB" id="A0A7K7JKL2"/>
<feature type="region of interest" description="Disordered" evidence="10">
    <location>
        <begin position="559"/>
        <end position="579"/>
    </location>
</feature>
<feature type="compositionally biased region" description="Polar residues" evidence="10">
    <location>
        <begin position="383"/>
        <end position="392"/>
    </location>
</feature>
<evidence type="ECO:0000256" key="4">
    <source>
        <dbReference type="ARBA" id="ARBA00022618"/>
    </source>
</evidence>
<evidence type="ECO:0000313" key="13">
    <source>
        <dbReference type="Proteomes" id="UP000521525"/>
    </source>
</evidence>
<evidence type="ECO:0000256" key="2">
    <source>
        <dbReference type="ARBA" id="ARBA00010845"/>
    </source>
</evidence>
<evidence type="ECO:0000256" key="7">
    <source>
        <dbReference type="ARBA" id="ARBA00023306"/>
    </source>
</evidence>
<name>A0A7K7JKL2_AGEPH</name>
<keyword evidence="3" id="KW-0158">Chromosome</keyword>
<keyword evidence="7" id="KW-0131">Cell cycle</keyword>
<organism evidence="12 13">
    <name type="scientific">Agelaius phoeniceus</name>
    <name type="common">Red-winged blackbird</name>
    <name type="synonym">Oriolus phoeniceus</name>
    <dbReference type="NCBI Taxonomy" id="39638"/>
    <lineage>
        <taxon>Eukaryota</taxon>
        <taxon>Metazoa</taxon>
        <taxon>Chordata</taxon>
        <taxon>Craniata</taxon>
        <taxon>Vertebrata</taxon>
        <taxon>Euteleostomi</taxon>
        <taxon>Archelosauria</taxon>
        <taxon>Archosauria</taxon>
        <taxon>Dinosauria</taxon>
        <taxon>Saurischia</taxon>
        <taxon>Theropoda</taxon>
        <taxon>Coelurosauria</taxon>
        <taxon>Aves</taxon>
        <taxon>Neognathae</taxon>
        <taxon>Neoaves</taxon>
        <taxon>Telluraves</taxon>
        <taxon>Australaves</taxon>
        <taxon>Passeriformes</taxon>
        <taxon>Passeroidea</taxon>
        <taxon>Icteridae</taxon>
        <taxon>Agelaius</taxon>
    </lineage>
</organism>
<evidence type="ECO:0000313" key="12">
    <source>
        <dbReference type="EMBL" id="NWZ06943.1"/>
    </source>
</evidence>
<dbReference type="PANTHER" id="PTHR21577">
    <property type="entry name" value="SHUGOSHIN"/>
    <property type="match status" value="1"/>
</dbReference>
<dbReference type="GO" id="GO:0000775">
    <property type="term" value="C:chromosome, centromeric region"/>
    <property type="evidence" value="ECO:0007669"/>
    <property type="project" value="UniProtKB-SubCell"/>
</dbReference>
<dbReference type="EMBL" id="VZSP01000476">
    <property type="protein sequence ID" value="NWZ06943.1"/>
    <property type="molecule type" value="Genomic_DNA"/>
</dbReference>